<name>B6SBG3_AMPCA</name>
<dbReference type="AlphaFoldDB" id="B6SBG3"/>
<dbReference type="InterPro" id="IPR010992">
    <property type="entry name" value="IHF-like_DNA-bd_dom_sf"/>
</dbReference>
<reference evidence="1" key="1">
    <citation type="journal article" date="2008" name="PLoS ONE">
        <title>From stop to start: tandem gene arrangement, copy number and trans-splicing sites in the dinoflagellate Amphidinium carterae.</title>
        <authorList>
            <person name="Bachvaroff T.R."/>
            <person name="Place A.R."/>
        </authorList>
    </citation>
    <scope>NUCLEOTIDE SEQUENCE</scope>
    <source>
        <strain evidence="1">CCMP1314</strain>
    </source>
</reference>
<dbReference type="GO" id="GO:0003677">
    <property type="term" value="F:DNA binding"/>
    <property type="evidence" value="ECO:0007669"/>
    <property type="project" value="InterPro"/>
</dbReference>
<dbReference type="GO" id="GO:0030527">
    <property type="term" value="F:structural constituent of chromatin"/>
    <property type="evidence" value="ECO:0007669"/>
    <property type="project" value="InterPro"/>
</dbReference>
<accession>B6SBG3</accession>
<sequence length="85" mass="9168">MLPKTKKTSAAKAKVMTQTEVYKIVAEKTGFARKQVKGAVDALMELSAEQVKKAGSFKVAGMLNMKLKSKPATKARKGGQLSGRR</sequence>
<dbReference type="Gene3D" id="4.10.520.10">
    <property type="entry name" value="IHF-like DNA-binding proteins"/>
    <property type="match status" value="1"/>
</dbReference>
<dbReference type="InterPro" id="IPR000119">
    <property type="entry name" value="Hist_DNA-bd"/>
</dbReference>
<dbReference type="Pfam" id="PF00216">
    <property type="entry name" value="Bac_DNA_binding"/>
    <property type="match status" value="1"/>
</dbReference>
<proteinExistence type="predicted"/>
<protein>
    <submittedName>
        <fullName evidence="1">Major basic nuclear protein variant</fullName>
    </submittedName>
</protein>
<organism evidence="1">
    <name type="scientific">Amphidinium carterae</name>
    <name type="common">Dinoflagellate</name>
    <dbReference type="NCBI Taxonomy" id="2961"/>
    <lineage>
        <taxon>Eukaryota</taxon>
        <taxon>Sar</taxon>
        <taxon>Alveolata</taxon>
        <taxon>Dinophyceae</taxon>
        <taxon>Amphidiniales</taxon>
        <taxon>Amphidiniaceae</taxon>
        <taxon>Amphidinium</taxon>
    </lineage>
</organism>
<dbReference type="SUPFAM" id="SSF47729">
    <property type="entry name" value="IHF-like DNA-binding proteins"/>
    <property type="match status" value="1"/>
</dbReference>
<evidence type="ECO:0000313" key="1">
    <source>
        <dbReference type="EMBL" id="ACJ04919.1"/>
    </source>
</evidence>
<dbReference type="EMBL" id="EU710588">
    <property type="protein sequence ID" value="ACJ04919.1"/>
    <property type="molecule type" value="Genomic_DNA"/>
</dbReference>